<protein>
    <submittedName>
        <fullName evidence="1">Uncharacterized protein</fullName>
    </submittedName>
</protein>
<gene>
    <name evidence="1" type="ORF">CEXT_625201</name>
</gene>
<reference evidence="1 2" key="1">
    <citation type="submission" date="2021-06" db="EMBL/GenBank/DDBJ databases">
        <title>Caerostris extrusa draft genome.</title>
        <authorList>
            <person name="Kono N."/>
            <person name="Arakawa K."/>
        </authorList>
    </citation>
    <scope>NUCLEOTIDE SEQUENCE [LARGE SCALE GENOMIC DNA]</scope>
</reference>
<dbReference type="AlphaFoldDB" id="A0AAV4NHR4"/>
<evidence type="ECO:0000313" key="1">
    <source>
        <dbReference type="EMBL" id="GIX83345.1"/>
    </source>
</evidence>
<dbReference type="Proteomes" id="UP001054945">
    <property type="component" value="Unassembled WGS sequence"/>
</dbReference>
<feature type="non-terminal residue" evidence="1">
    <location>
        <position position="67"/>
    </location>
</feature>
<organism evidence="1 2">
    <name type="scientific">Caerostris extrusa</name>
    <name type="common">Bark spider</name>
    <name type="synonym">Caerostris bankana</name>
    <dbReference type="NCBI Taxonomy" id="172846"/>
    <lineage>
        <taxon>Eukaryota</taxon>
        <taxon>Metazoa</taxon>
        <taxon>Ecdysozoa</taxon>
        <taxon>Arthropoda</taxon>
        <taxon>Chelicerata</taxon>
        <taxon>Arachnida</taxon>
        <taxon>Araneae</taxon>
        <taxon>Araneomorphae</taxon>
        <taxon>Entelegynae</taxon>
        <taxon>Araneoidea</taxon>
        <taxon>Araneidae</taxon>
        <taxon>Caerostris</taxon>
    </lineage>
</organism>
<proteinExistence type="predicted"/>
<evidence type="ECO:0000313" key="2">
    <source>
        <dbReference type="Proteomes" id="UP001054945"/>
    </source>
</evidence>
<name>A0AAV4NHR4_CAEEX</name>
<keyword evidence="2" id="KW-1185">Reference proteome</keyword>
<dbReference type="EMBL" id="BPLR01020861">
    <property type="protein sequence ID" value="GIX83345.1"/>
    <property type="molecule type" value="Genomic_DNA"/>
</dbReference>
<sequence length="67" mass="7437">MAALPLRGYLSEVSDNCVYVTLSSFHISVTIAKEFSSSGAVTFNTQYVPARKEVTQHECLWMSHAIL</sequence>
<accession>A0AAV4NHR4</accession>
<comment type="caution">
    <text evidence="1">The sequence shown here is derived from an EMBL/GenBank/DDBJ whole genome shotgun (WGS) entry which is preliminary data.</text>
</comment>